<feature type="compositionally biased region" description="Low complexity" evidence="1">
    <location>
        <begin position="824"/>
        <end position="839"/>
    </location>
</feature>
<dbReference type="RefSeq" id="WP_159964603.1">
    <property type="nucleotide sequence ID" value="NZ_APKE01000014.1"/>
</dbReference>
<keyword evidence="2" id="KW-0812">Transmembrane</keyword>
<dbReference type="InterPro" id="IPR012683">
    <property type="entry name" value="CHP02302_TM"/>
</dbReference>
<feature type="transmembrane region" description="Helical" evidence="2">
    <location>
        <begin position="33"/>
        <end position="55"/>
    </location>
</feature>
<reference evidence="3" key="1">
    <citation type="submission" date="2013-03" db="EMBL/GenBank/DDBJ databases">
        <title>Genome Sequence of the Profundibacterium mesophilum strain KAUST100406-0324T from Red Sea, a novel genus in the family Rhodobacteraceae.</title>
        <authorList>
            <person name="Essack M."/>
            <person name="Alam I."/>
            <person name="Lafi F."/>
            <person name="Alawi W."/>
            <person name="Kamanu F."/>
            <person name="Al-Suwailem A."/>
            <person name="Lee O.O."/>
            <person name="Xu Y."/>
            <person name="Bajic V."/>
            <person name="Qian P.-Y."/>
            <person name="Archer J."/>
        </authorList>
    </citation>
    <scope>NUCLEOTIDE SEQUENCE</scope>
    <source>
        <strain evidence="3">KAUST100406-0324</strain>
    </source>
</reference>
<keyword evidence="2" id="KW-1133">Transmembrane helix</keyword>
<evidence type="ECO:0000313" key="4">
    <source>
        <dbReference type="Proteomes" id="UP000698242"/>
    </source>
</evidence>
<proteinExistence type="predicted"/>
<dbReference type="OrthoDB" id="8477685at2"/>
<feature type="compositionally biased region" description="Gly residues" evidence="1">
    <location>
        <begin position="607"/>
        <end position="621"/>
    </location>
</feature>
<organism evidence="3 4">
    <name type="scientific">Profundibacterium mesophilum KAUST100406-0324</name>
    <dbReference type="NCBI Taxonomy" id="1037889"/>
    <lineage>
        <taxon>Bacteria</taxon>
        <taxon>Pseudomonadati</taxon>
        <taxon>Pseudomonadota</taxon>
        <taxon>Alphaproteobacteria</taxon>
        <taxon>Rhodobacterales</taxon>
        <taxon>Roseobacteraceae</taxon>
        <taxon>Profundibacterium</taxon>
    </lineage>
</organism>
<feature type="compositionally biased region" description="Basic and acidic residues" evidence="1">
    <location>
        <begin position="771"/>
        <end position="787"/>
    </location>
</feature>
<feature type="compositionally biased region" description="Gly residues" evidence="1">
    <location>
        <begin position="679"/>
        <end position="709"/>
    </location>
</feature>
<evidence type="ECO:0000256" key="1">
    <source>
        <dbReference type="SAM" id="MobiDB-lite"/>
    </source>
</evidence>
<feature type="transmembrane region" description="Helical" evidence="2">
    <location>
        <begin position="155"/>
        <end position="177"/>
    </location>
</feature>
<feature type="region of interest" description="Disordered" evidence="1">
    <location>
        <begin position="650"/>
        <end position="843"/>
    </location>
</feature>
<feature type="compositionally biased region" description="Basic and acidic residues" evidence="1">
    <location>
        <begin position="810"/>
        <end position="821"/>
    </location>
</feature>
<dbReference type="EMBL" id="APKE01000014">
    <property type="protein sequence ID" value="KAF0676472.1"/>
    <property type="molecule type" value="Genomic_DNA"/>
</dbReference>
<evidence type="ECO:0000313" key="3">
    <source>
        <dbReference type="EMBL" id="KAF0676472.1"/>
    </source>
</evidence>
<name>A0A921NRR6_9RHOB</name>
<feature type="region of interest" description="Disordered" evidence="1">
    <location>
        <begin position="605"/>
        <end position="627"/>
    </location>
</feature>
<comment type="caution">
    <text evidence="3">The sequence shown here is derived from an EMBL/GenBank/DDBJ whole genome shotgun (WGS) entry which is preliminary data.</text>
</comment>
<feature type="transmembrane region" description="Helical" evidence="2">
    <location>
        <begin position="61"/>
        <end position="78"/>
    </location>
</feature>
<evidence type="ECO:0000256" key="2">
    <source>
        <dbReference type="SAM" id="Phobius"/>
    </source>
</evidence>
<keyword evidence="4" id="KW-1185">Reference proteome</keyword>
<dbReference type="AlphaFoldDB" id="A0A921NRR6"/>
<accession>A0A921NRR6</accession>
<dbReference type="Pfam" id="PF13779">
    <property type="entry name" value="DUF4175"/>
    <property type="match status" value="1"/>
</dbReference>
<gene>
    <name evidence="3" type="ORF">PMES_01204</name>
</gene>
<keyword evidence="2" id="KW-0472">Membrane</keyword>
<dbReference type="NCBIfam" id="TIGR02302">
    <property type="entry name" value="aProt_lowcomp"/>
    <property type="match status" value="1"/>
</dbReference>
<feature type="compositionally biased region" description="Basic and acidic residues" evidence="1">
    <location>
        <begin position="718"/>
        <end position="728"/>
    </location>
</feature>
<sequence>MIPKLRLSDDANRALRRPVALTRAGMLAERITYGFWPFWSLLIAALAALMFGLPTALPLEAGWTLAVLTVVALFWTLWRGLRRFSWPSHAEALDRLDRTMAGRPITALTDAQAAGAADPASAALWRAHQDRMARRLHAAAPVRPDLRLAARDPFALRYVALLCFVIALLFGSVMQIANIAGMAGPGAGGAQAAGPSWEGWIEPPAHTGRPGLYLGDLGKNPVEVPQGSEVTLRLYGEIGALTVAETVSGRTGDAGSAADAEQSFEIAQSGTLRIDGPGGRGFDIVARADAAPRIAAAGPVERAAGGTFRQAFTASDDYGVEGGQAVITLDLDAVDRRHGLAAAPDERAPLTVDLPMPIAGSRTKIAETLIEEFGKHPWANLPVRITYEARDGAGQSGLSEPVETPLAGQRFFDPLAQAVIEQRRDLLWARSNGARVAAILRAVSWNPDTLFSDDALYLRLRVAIRRLEAGIAAGALPRELQEEIAEELWQIADRLEFGDLSDARDRLRRAQERLSEAMQNGASPAEIAELMDELRAATDAYMEQLAERAEAQDSQQAQAESEEITGDQLQQMLDRIQELMEQGRMEEAQRLLDQLAQMMENMQVAQGQGGETGQQGDGQGQGQQAMQDLRETLRQQQELSDDAFRDLQERFNQDGTGTPPGQNPQGGGGQDGMEPGDQGAAGQGEGQGQGQGAGRDGDRSGTGQGGTGAQPGIADRQQALRRELDRQRQTLPGAGTQEGDAARDALGRAGTAMDGAEEALRADDIPGALDRQSDAMEALREGMRSLDEAMAQGEGAPGQEGGQGQAGMRGDIDGSRRDPLGRESGSQGQSGTDQQLLQGEDVYRRAEELLDEIRRRSGEQIRPEEERDYLRRLLDRF</sequence>
<protein>
    <submittedName>
        <fullName evidence="3">Fibrillarin</fullName>
    </submittedName>
</protein>
<feature type="compositionally biased region" description="Gly residues" evidence="1">
    <location>
        <begin position="795"/>
        <end position="807"/>
    </location>
</feature>
<dbReference type="Proteomes" id="UP000698242">
    <property type="component" value="Unassembled WGS sequence"/>
</dbReference>
<feature type="region of interest" description="Disordered" evidence="1">
    <location>
        <begin position="546"/>
        <end position="565"/>
    </location>
</feature>